<evidence type="ECO:0000313" key="2">
    <source>
        <dbReference type="Proteomes" id="UP000299794"/>
    </source>
</evidence>
<organism evidence="1 2">
    <name type="scientific">Planktothrix agardhii CCAP 1459/11A</name>
    <dbReference type="NCBI Taxonomy" id="282420"/>
    <lineage>
        <taxon>Bacteria</taxon>
        <taxon>Bacillati</taxon>
        <taxon>Cyanobacteriota</taxon>
        <taxon>Cyanophyceae</taxon>
        <taxon>Oscillatoriophycideae</taxon>
        <taxon>Oscillatoriales</taxon>
        <taxon>Microcoleaceae</taxon>
        <taxon>Planktothrix</taxon>
    </lineage>
</organism>
<gene>
    <name evidence="1" type="ORF">PA905_10470</name>
</gene>
<dbReference type="Proteomes" id="UP000299794">
    <property type="component" value="Unassembled WGS sequence"/>
</dbReference>
<name>A0A4P5ZIT7_PLAAG</name>
<sequence length="34" mass="4177">MDRKGRYNYLYYSHQRYPYDQATTYFSGSTGHYS</sequence>
<proteinExistence type="predicted"/>
<protein>
    <submittedName>
        <fullName evidence="1">Uncharacterized protein</fullName>
    </submittedName>
</protein>
<evidence type="ECO:0000313" key="1">
    <source>
        <dbReference type="EMBL" id="GDZ93212.1"/>
    </source>
</evidence>
<dbReference type="EMBL" id="BJCD01000032">
    <property type="protein sequence ID" value="GDZ93212.1"/>
    <property type="molecule type" value="Genomic_DNA"/>
</dbReference>
<comment type="caution">
    <text evidence="1">The sequence shown here is derived from an EMBL/GenBank/DDBJ whole genome shotgun (WGS) entry which is preliminary data.</text>
</comment>
<dbReference type="AlphaFoldDB" id="A0A4P5ZIT7"/>
<accession>A0A4P5ZIT7</accession>
<reference evidence="2" key="1">
    <citation type="submission" date="2019-02" db="EMBL/GenBank/DDBJ databases">
        <title>Draft genome sequence of Planktothrix agardhii NIES-905.</title>
        <authorList>
            <person name="Yamaguchi H."/>
            <person name="Suzuki S."/>
            <person name="Kawachi M."/>
        </authorList>
    </citation>
    <scope>NUCLEOTIDE SEQUENCE [LARGE SCALE GENOMIC DNA]</scope>
    <source>
        <strain evidence="2">CCAP 1459/11A</strain>
    </source>
</reference>